<reference evidence="1 2" key="1">
    <citation type="submission" date="2019-05" db="EMBL/GenBank/DDBJ databases">
        <title>Another draft genome of Portunus trituberculatus and its Hox gene families provides insights of decapod evolution.</title>
        <authorList>
            <person name="Jeong J.-H."/>
            <person name="Song I."/>
            <person name="Kim S."/>
            <person name="Choi T."/>
            <person name="Kim D."/>
            <person name="Ryu S."/>
            <person name="Kim W."/>
        </authorList>
    </citation>
    <scope>NUCLEOTIDE SEQUENCE [LARGE SCALE GENOMIC DNA]</scope>
    <source>
        <tissue evidence="1">Muscle</tissue>
    </source>
</reference>
<organism evidence="1 2">
    <name type="scientific">Portunus trituberculatus</name>
    <name type="common">Swimming crab</name>
    <name type="synonym">Neptunus trituberculatus</name>
    <dbReference type="NCBI Taxonomy" id="210409"/>
    <lineage>
        <taxon>Eukaryota</taxon>
        <taxon>Metazoa</taxon>
        <taxon>Ecdysozoa</taxon>
        <taxon>Arthropoda</taxon>
        <taxon>Crustacea</taxon>
        <taxon>Multicrustacea</taxon>
        <taxon>Malacostraca</taxon>
        <taxon>Eumalacostraca</taxon>
        <taxon>Eucarida</taxon>
        <taxon>Decapoda</taxon>
        <taxon>Pleocyemata</taxon>
        <taxon>Brachyura</taxon>
        <taxon>Eubrachyura</taxon>
        <taxon>Portunoidea</taxon>
        <taxon>Portunidae</taxon>
        <taxon>Portuninae</taxon>
        <taxon>Portunus</taxon>
    </lineage>
</organism>
<evidence type="ECO:0000313" key="1">
    <source>
        <dbReference type="EMBL" id="MPC47543.1"/>
    </source>
</evidence>
<accession>A0A5B7FRB7</accession>
<dbReference type="Proteomes" id="UP000324222">
    <property type="component" value="Unassembled WGS sequence"/>
</dbReference>
<name>A0A5B7FRB7_PORTR</name>
<dbReference type="AlphaFoldDB" id="A0A5B7FRB7"/>
<keyword evidence="2" id="KW-1185">Reference proteome</keyword>
<proteinExistence type="predicted"/>
<dbReference type="EMBL" id="VSRR010007794">
    <property type="protein sequence ID" value="MPC47543.1"/>
    <property type="molecule type" value="Genomic_DNA"/>
</dbReference>
<gene>
    <name evidence="1" type="ORF">E2C01_041293</name>
</gene>
<protein>
    <submittedName>
        <fullName evidence="1">Uncharacterized protein</fullName>
    </submittedName>
</protein>
<sequence length="66" mass="7049">MMIASQCCCVVFTDGLLQALWSQVEDVTADRHNKAQYVATGAALDGILALDVVTIFVGTIQVTTTM</sequence>
<evidence type="ECO:0000313" key="2">
    <source>
        <dbReference type="Proteomes" id="UP000324222"/>
    </source>
</evidence>
<comment type="caution">
    <text evidence="1">The sequence shown here is derived from an EMBL/GenBank/DDBJ whole genome shotgun (WGS) entry which is preliminary data.</text>
</comment>